<organism evidence="6 7">
    <name type="scientific">Thermotoga neapolitana (strain ATCC 49049 / DSM 4359 / NBRC 107923 / NS-E)</name>
    <dbReference type="NCBI Taxonomy" id="309803"/>
    <lineage>
        <taxon>Bacteria</taxon>
        <taxon>Thermotogati</taxon>
        <taxon>Thermotogota</taxon>
        <taxon>Thermotogae</taxon>
        <taxon>Thermotogales</taxon>
        <taxon>Thermotogaceae</taxon>
        <taxon>Thermotoga</taxon>
    </lineage>
</organism>
<dbReference type="InterPro" id="IPR001383">
    <property type="entry name" value="Ribosomal_bL28_bact-type"/>
</dbReference>
<dbReference type="SUPFAM" id="SSF143800">
    <property type="entry name" value="L28p-like"/>
    <property type="match status" value="1"/>
</dbReference>
<keyword evidence="3 5" id="KW-0687">Ribonucleoprotein</keyword>
<dbReference type="Pfam" id="PF00830">
    <property type="entry name" value="Ribosomal_L28"/>
    <property type="match status" value="1"/>
</dbReference>
<name>B9K6M4_THENN</name>
<keyword evidence="2 5" id="KW-0689">Ribosomal protein</keyword>
<evidence type="ECO:0000313" key="6">
    <source>
        <dbReference type="EMBL" id="ACM22607.1"/>
    </source>
</evidence>
<comment type="similarity">
    <text evidence="1 5">Belongs to the bacterial ribosomal protein bL28 family.</text>
</comment>
<dbReference type="InterPro" id="IPR037147">
    <property type="entry name" value="Ribosomal_bL28_sf"/>
</dbReference>
<reference evidence="6 7" key="1">
    <citation type="journal article" date="2009" name="Biosci. Biotechnol. Biochem.">
        <title>WeGAS: a web-based microbial genome annotation system.</title>
        <authorList>
            <person name="Lee D."/>
            <person name="Seo H."/>
            <person name="Park C."/>
            <person name="Park K."/>
        </authorList>
    </citation>
    <scope>NUCLEOTIDE SEQUENCE [LARGE SCALE GENOMIC DNA]</scope>
    <source>
        <strain evidence="7">ATCC 49049 / DSM 4359 / NBRC 107923 / NS-E</strain>
    </source>
</reference>
<dbReference type="eggNOG" id="COG0227">
    <property type="taxonomic scope" value="Bacteria"/>
</dbReference>
<dbReference type="AlphaFoldDB" id="B9K6M4"/>
<dbReference type="InterPro" id="IPR026569">
    <property type="entry name" value="Ribosomal_bL28"/>
</dbReference>
<evidence type="ECO:0000256" key="2">
    <source>
        <dbReference type="ARBA" id="ARBA00022980"/>
    </source>
</evidence>
<dbReference type="InterPro" id="IPR034704">
    <property type="entry name" value="Ribosomal_bL28/bL31-like_sf"/>
</dbReference>
<evidence type="ECO:0000256" key="3">
    <source>
        <dbReference type="ARBA" id="ARBA00023274"/>
    </source>
</evidence>
<dbReference type="Gene3D" id="2.30.170.40">
    <property type="entry name" value="Ribosomal protein L28/L24"/>
    <property type="match status" value="1"/>
</dbReference>
<evidence type="ECO:0000256" key="5">
    <source>
        <dbReference type="HAMAP-Rule" id="MF_00373"/>
    </source>
</evidence>
<dbReference type="KEGG" id="tna:CTN_0431"/>
<dbReference type="GO" id="GO:0006412">
    <property type="term" value="P:translation"/>
    <property type="evidence" value="ECO:0007669"/>
    <property type="project" value="UniProtKB-UniRule"/>
</dbReference>
<gene>
    <name evidence="5" type="primary">rpmB</name>
    <name evidence="6" type="ordered locus">CTN_0431</name>
</gene>
<dbReference type="GO" id="GO:1990904">
    <property type="term" value="C:ribonucleoprotein complex"/>
    <property type="evidence" value="ECO:0007669"/>
    <property type="project" value="UniProtKB-KW"/>
</dbReference>
<keyword evidence="7" id="KW-1185">Reference proteome</keyword>
<dbReference type="InterPro" id="IPR050096">
    <property type="entry name" value="Bacterial_rp_bL28"/>
</dbReference>
<accession>B9K6M4</accession>
<dbReference type="PANTHER" id="PTHR39080">
    <property type="entry name" value="50S RIBOSOMAL PROTEIN L28"/>
    <property type="match status" value="1"/>
</dbReference>
<evidence type="ECO:0000313" key="7">
    <source>
        <dbReference type="Proteomes" id="UP000000445"/>
    </source>
</evidence>
<proteinExistence type="inferred from homology"/>
<dbReference type="GO" id="GO:0005840">
    <property type="term" value="C:ribosome"/>
    <property type="evidence" value="ECO:0007669"/>
    <property type="project" value="UniProtKB-KW"/>
</dbReference>
<sequence length="72" mass="8062">MIMAKRCEVCGKAPRSGNNVSHSNKKTGRWFRPNLQKVRVVLPDGTIKRMRVCTSCLKAGKVKKYVGQVSEV</sequence>
<dbReference type="HOGENOM" id="CLU_064548_7_0_0"/>
<evidence type="ECO:0000256" key="1">
    <source>
        <dbReference type="ARBA" id="ARBA00008760"/>
    </source>
</evidence>
<dbReference type="HAMAP" id="MF_00373">
    <property type="entry name" value="Ribosomal_bL28"/>
    <property type="match status" value="1"/>
</dbReference>
<dbReference type="PANTHER" id="PTHR39080:SF1">
    <property type="entry name" value="LARGE RIBOSOMAL SUBUNIT PROTEIN BL28A"/>
    <property type="match status" value="1"/>
</dbReference>
<protein>
    <recommendedName>
        <fullName evidence="4 5">Large ribosomal subunit protein bL28</fullName>
    </recommendedName>
</protein>
<dbReference type="NCBIfam" id="TIGR00009">
    <property type="entry name" value="L28"/>
    <property type="match status" value="1"/>
</dbReference>
<dbReference type="Proteomes" id="UP000000445">
    <property type="component" value="Chromosome"/>
</dbReference>
<dbReference type="GO" id="GO:0003735">
    <property type="term" value="F:structural constituent of ribosome"/>
    <property type="evidence" value="ECO:0007669"/>
    <property type="project" value="InterPro"/>
</dbReference>
<evidence type="ECO:0000256" key="4">
    <source>
        <dbReference type="ARBA" id="ARBA00035174"/>
    </source>
</evidence>
<dbReference type="EMBL" id="CP000916">
    <property type="protein sequence ID" value="ACM22607.1"/>
    <property type="molecule type" value="Genomic_DNA"/>
</dbReference>
<dbReference type="STRING" id="309803.CTN_0431"/>